<dbReference type="SUPFAM" id="SSF53335">
    <property type="entry name" value="S-adenosyl-L-methionine-dependent methyltransferases"/>
    <property type="match status" value="1"/>
</dbReference>
<protein>
    <recommendedName>
        <fullName evidence="6">Methyltransferase domain-containing protein</fullName>
    </recommendedName>
</protein>
<dbReference type="Pfam" id="PF08242">
    <property type="entry name" value="Methyltransf_12"/>
    <property type="match status" value="1"/>
</dbReference>
<accession>A0ABR1NP18</accession>
<evidence type="ECO:0000313" key="5">
    <source>
        <dbReference type="Proteomes" id="UP001430848"/>
    </source>
</evidence>
<comment type="similarity">
    <text evidence="1">Belongs to the methyltransferase superfamily. LaeA methyltransferase family.</text>
</comment>
<dbReference type="InterPro" id="IPR029063">
    <property type="entry name" value="SAM-dependent_MTases_sf"/>
</dbReference>
<organism evidence="4 5">
    <name type="scientific">Diaporthe eres</name>
    <name type="common">Phomopsis oblonga</name>
    <dbReference type="NCBI Taxonomy" id="83184"/>
    <lineage>
        <taxon>Eukaryota</taxon>
        <taxon>Fungi</taxon>
        <taxon>Dikarya</taxon>
        <taxon>Ascomycota</taxon>
        <taxon>Pezizomycotina</taxon>
        <taxon>Sordariomycetes</taxon>
        <taxon>Sordariomycetidae</taxon>
        <taxon>Diaporthales</taxon>
        <taxon>Diaporthaceae</taxon>
        <taxon>Diaporthe</taxon>
        <taxon>Diaporthe eres species complex</taxon>
    </lineage>
</organism>
<comment type="caution">
    <text evidence="4">The sequence shown here is derived from an EMBL/GenBank/DDBJ whole genome shotgun (WGS) entry which is preliminary data.</text>
</comment>
<keyword evidence="5" id="KW-1185">Reference proteome</keyword>
<dbReference type="InterPro" id="IPR036188">
    <property type="entry name" value="FAD/NAD-bd_sf"/>
</dbReference>
<sequence length="433" mass="46861">MLVEDAQKFAEVVSIYTNGDEQLGQHVRRVLIERGEPEGDIRVDNRKIMRLTKDTESTGIIVQLDDGETKAESFLVHQPHTRPNQDIVRQLDLETNDRNDIVTKMPFYQTNVSGVFAAGDCASPFKMIVSNIFQGSNAGAGIARELPMRTSSTMTLSSDTVTKPSSLVCLNKELLERINRILPFCSATAILDTGCGVAQVLGRLIETYGAELPPTTRLVAADLSPGMIAAVQGRQAAEIAAADSKDKTVWARVETAICDAADLADAIGPDGGDDAFSHVMAGLLLLMVQRPREVLAETLRVLRPGGVFGMTSFRSVGWMDIIGEALSVVSPGTGLGAIPEAWASTARVRASLEEAGFREVCVEEVQTFYEFTDAEAMTRFNVANIPSVKAVTATMTGDEVQRAIQWMVKRLGERFPDGRGRLEGTAIVATGRK</sequence>
<feature type="domain" description="Methyltransferase type 12" evidence="3">
    <location>
        <begin position="191"/>
        <end position="308"/>
    </location>
</feature>
<evidence type="ECO:0000313" key="4">
    <source>
        <dbReference type="EMBL" id="KAK7709278.1"/>
    </source>
</evidence>
<gene>
    <name evidence="4" type="ORF">SLS63_013246</name>
</gene>
<name>A0ABR1NP18_DIAER</name>
<dbReference type="Proteomes" id="UP001430848">
    <property type="component" value="Unassembled WGS sequence"/>
</dbReference>
<evidence type="ECO:0000259" key="3">
    <source>
        <dbReference type="Pfam" id="PF08242"/>
    </source>
</evidence>
<dbReference type="Pfam" id="PF07992">
    <property type="entry name" value="Pyr_redox_2"/>
    <property type="match status" value="1"/>
</dbReference>
<feature type="domain" description="FAD/NAD(P)-binding" evidence="2">
    <location>
        <begin position="24"/>
        <end position="125"/>
    </location>
</feature>
<proteinExistence type="inferred from homology"/>
<dbReference type="EMBL" id="JAKNSF020000171">
    <property type="protein sequence ID" value="KAK7709278.1"/>
    <property type="molecule type" value="Genomic_DNA"/>
</dbReference>
<dbReference type="Gene3D" id="3.50.50.60">
    <property type="entry name" value="FAD/NAD(P)-binding domain"/>
    <property type="match status" value="2"/>
</dbReference>
<dbReference type="CDD" id="cd02440">
    <property type="entry name" value="AdoMet_MTases"/>
    <property type="match status" value="1"/>
</dbReference>
<dbReference type="PANTHER" id="PTHR43591">
    <property type="entry name" value="METHYLTRANSFERASE"/>
    <property type="match status" value="1"/>
</dbReference>
<evidence type="ECO:0008006" key="6">
    <source>
        <dbReference type="Google" id="ProtNLM"/>
    </source>
</evidence>
<dbReference type="InterPro" id="IPR013217">
    <property type="entry name" value="Methyltransf_12"/>
</dbReference>
<dbReference type="SUPFAM" id="SSF51905">
    <property type="entry name" value="FAD/NAD(P)-binding domain"/>
    <property type="match status" value="1"/>
</dbReference>
<dbReference type="InterPro" id="IPR023753">
    <property type="entry name" value="FAD/NAD-binding_dom"/>
</dbReference>
<reference evidence="4 5" key="1">
    <citation type="submission" date="2024-02" db="EMBL/GenBank/DDBJ databases">
        <title>De novo assembly and annotation of 12 fungi associated with fruit tree decline syndrome in Ontario, Canada.</title>
        <authorList>
            <person name="Sulman M."/>
            <person name="Ellouze W."/>
            <person name="Ilyukhin E."/>
        </authorList>
    </citation>
    <scope>NUCLEOTIDE SEQUENCE [LARGE SCALE GENOMIC DNA]</scope>
    <source>
        <strain evidence="4 5">M169</strain>
    </source>
</reference>
<evidence type="ECO:0000259" key="2">
    <source>
        <dbReference type="Pfam" id="PF07992"/>
    </source>
</evidence>
<dbReference type="Gene3D" id="3.40.50.150">
    <property type="entry name" value="Vaccinia Virus protein VP39"/>
    <property type="match status" value="1"/>
</dbReference>
<evidence type="ECO:0000256" key="1">
    <source>
        <dbReference type="ARBA" id="ARBA00038158"/>
    </source>
</evidence>